<evidence type="ECO:0000256" key="3">
    <source>
        <dbReference type="SAM" id="MobiDB-lite"/>
    </source>
</evidence>
<feature type="domain" description="SUEL-type lectin" evidence="4">
    <location>
        <begin position="97"/>
        <end position="185"/>
    </location>
</feature>
<dbReference type="Gene3D" id="2.60.120.260">
    <property type="entry name" value="Galactose-binding domain-like"/>
    <property type="match status" value="2"/>
</dbReference>
<evidence type="ECO:0000259" key="4">
    <source>
        <dbReference type="PROSITE" id="PS50228"/>
    </source>
</evidence>
<comment type="caution">
    <text evidence="6">The sequence shown here is derived from an EMBL/GenBank/DDBJ whole genome shotgun (WGS) entry which is preliminary data.</text>
</comment>
<feature type="domain" description="P/Homo B" evidence="5">
    <location>
        <begin position="435"/>
        <end position="535"/>
    </location>
</feature>
<dbReference type="Gene3D" id="2.60.120.740">
    <property type="match status" value="1"/>
</dbReference>
<keyword evidence="1" id="KW-0645">Protease</keyword>
<organism evidence="6 7">
    <name type="scientific">Edaphochlamys debaryana</name>
    <dbReference type="NCBI Taxonomy" id="47281"/>
    <lineage>
        <taxon>Eukaryota</taxon>
        <taxon>Viridiplantae</taxon>
        <taxon>Chlorophyta</taxon>
        <taxon>core chlorophytes</taxon>
        <taxon>Chlorophyceae</taxon>
        <taxon>CS clade</taxon>
        <taxon>Chlamydomonadales</taxon>
        <taxon>Chlamydomonadales incertae sedis</taxon>
        <taxon>Edaphochlamys</taxon>
    </lineage>
</organism>
<evidence type="ECO:0000313" key="7">
    <source>
        <dbReference type="Proteomes" id="UP000612055"/>
    </source>
</evidence>
<dbReference type="GO" id="GO:0030246">
    <property type="term" value="F:carbohydrate binding"/>
    <property type="evidence" value="ECO:0007669"/>
    <property type="project" value="InterPro"/>
</dbReference>
<dbReference type="GO" id="GO:0004252">
    <property type="term" value="F:serine-type endopeptidase activity"/>
    <property type="evidence" value="ECO:0007669"/>
    <property type="project" value="InterPro"/>
</dbReference>
<sequence>MRPDVTGRRAGPRVRASSQRRLSYRRHGPREVAGEEPLLAGIRRPYRATSVFGNMRRRTASIRTATDVQLYRLRRAHFLRLCPPAQLEVWGLETALVCERSTANLSCPPGTVITTESALYGRVVGATDCGGASVSTECRASGTAAFVIANCDGRQSCYVNATSQAFGSDPCPGTAKYLNVSYSCIDPCKYVYAGPDAPVPDGDRQQAITLAAAAAVGTNGAACVGGEVSAIQVSVNMTHPCVGDLEIRLSSGEINIFLSKMPSVGDYYCNLVNGLYTFAVDPSLINIGTLFPRTQDSPLVGTTLSSSVAYAPSQSLLLLLGESAAGPWELIVADIGPGDVGVVHSFEVLVRVGTPVLDSAGCGALQETFRFVPGSGGWGSAPARQQKLWADSGCEPEKICRYWQQRYQVVPYASWGTLPAELQEAWSDYLACNRLFPEPVTCVLGYTGPPAPIPDGDPSTGVTLTATNSTGCAIRAVDAVRVAVNLTHTCLGDLTLRLSSGSASVTLSAVTSGTYYCSATSGRKQRGRALAADRR</sequence>
<gene>
    <name evidence="6" type="ORF">HYH03_017044</name>
</gene>
<dbReference type="InterPro" id="IPR002884">
    <property type="entry name" value="P_dom"/>
</dbReference>
<dbReference type="AlphaFoldDB" id="A0A835XJW1"/>
<evidence type="ECO:0000256" key="1">
    <source>
        <dbReference type="ARBA" id="ARBA00022670"/>
    </source>
</evidence>
<protein>
    <recommendedName>
        <fullName evidence="8">SUEL-type lectin domain-containing protein</fullName>
    </recommendedName>
</protein>
<dbReference type="Proteomes" id="UP000612055">
    <property type="component" value="Unassembled WGS sequence"/>
</dbReference>
<evidence type="ECO:0000256" key="2">
    <source>
        <dbReference type="ARBA" id="ARBA00022801"/>
    </source>
</evidence>
<dbReference type="InterPro" id="IPR043159">
    <property type="entry name" value="Lectin_gal-bd_sf"/>
</dbReference>
<reference evidence="6" key="1">
    <citation type="journal article" date="2020" name="bioRxiv">
        <title>Comparative genomics of Chlamydomonas.</title>
        <authorList>
            <person name="Craig R.J."/>
            <person name="Hasan A.R."/>
            <person name="Ness R.W."/>
            <person name="Keightley P.D."/>
        </authorList>
    </citation>
    <scope>NUCLEOTIDE SEQUENCE</scope>
    <source>
        <strain evidence="6">CCAP 11/70</strain>
    </source>
</reference>
<proteinExistence type="predicted"/>
<evidence type="ECO:0008006" key="8">
    <source>
        <dbReference type="Google" id="ProtNLM"/>
    </source>
</evidence>
<dbReference type="InterPro" id="IPR000922">
    <property type="entry name" value="Lectin_gal-bd_dom"/>
</dbReference>
<dbReference type="SUPFAM" id="SSF49785">
    <property type="entry name" value="Galactose-binding domain-like"/>
    <property type="match status" value="1"/>
</dbReference>
<dbReference type="GO" id="GO:0006508">
    <property type="term" value="P:proteolysis"/>
    <property type="evidence" value="ECO:0007669"/>
    <property type="project" value="UniProtKB-KW"/>
</dbReference>
<feature type="domain" description="P/Homo B" evidence="5">
    <location>
        <begin position="179"/>
        <end position="357"/>
    </location>
</feature>
<evidence type="ECO:0000313" key="6">
    <source>
        <dbReference type="EMBL" id="KAG2484163.1"/>
    </source>
</evidence>
<dbReference type="Pfam" id="PF02140">
    <property type="entry name" value="SUEL_Lectin"/>
    <property type="match status" value="1"/>
</dbReference>
<dbReference type="InterPro" id="IPR008979">
    <property type="entry name" value="Galactose-bd-like_sf"/>
</dbReference>
<dbReference type="PROSITE" id="PS51829">
    <property type="entry name" value="P_HOMO_B"/>
    <property type="match status" value="2"/>
</dbReference>
<dbReference type="EMBL" id="JAEHOE010000156">
    <property type="protein sequence ID" value="KAG2484163.1"/>
    <property type="molecule type" value="Genomic_DNA"/>
</dbReference>
<keyword evidence="2" id="KW-0378">Hydrolase</keyword>
<dbReference type="PANTHER" id="PTHR46780">
    <property type="entry name" value="PROTEIN EVA-1"/>
    <property type="match status" value="1"/>
</dbReference>
<dbReference type="PROSITE" id="PS50228">
    <property type="entry name" value="SUEL_LECTIN"/>
    <property type="match status" value="1"/>
</dbReference>
<keyword evidence="7" id="KW-1185">Reference proteome</keyword>
<accession>A0A835XJW1</accession>
<dbReference type="CDD" id="cd22827">
    <property type="entry name" value="Gal_Rha_Lectin_SUL-I-like"/>
    <property type="match status" value="1"/>
</dbReference>
<name>A0A835XJW1_9CHLO</name>
<evidence type="ECO:0000259" key="5">
    <source>
        <dbReference type="PROSITE" id="PS51829"/>
    </source>
</evidence>
<feature type="region of interest" description="Disordered" evidence="3">
    <location>
        <begin position="1"/>
        <end position="29"/>
    </location>
</feature>
<dbReference type="OrthoDB" id="1657402at2759"/>